<dbReference type="AlphaFoldDB" id="W0DHU2"/>
<name>W0DHU2_9GAMM</name>
<evidence type="ECO:0000313" key="1">
    <source>
        <dbReference type="EMBL" id="AHE97991.1"/>
    </source>
</evidence>
<dbReference type="Proteomes" id="UP000005289">
    <property type="component" value="Chromosome"/>
</dbReference>
<evidence type="ECO:0000313" key="2">
    <source>
        <dbReference type="Proteomes" id="UP000005289"/>
    </source>
</evidence>
<evidence type="ECO:0008006" key="3">
    <source>
        <dbReference type="Google" id="ProtNLM"/>
    </source>
</evidence>
<accession>W0DHU2</accession>
<dbReference type="RefSeq" id="WP_006748675.1">
    <property type="nucleotide sequence ID" value="NZ_CP007029.1"/>
</dbReference>
<dbReference type="OrthoDB" id="5625523at2"/>
<dbReference type="InterPro" id="IPR014991">
    <property type="entry name" value="DUF1840"/>
</dbReference>
<sequence>MLLTFHTPAYADITMFGDVAQTLIERMGHMPTVPGAIAAEDVPEALERLRRSIEEERLRTVAKPRPDADDEDRVSLAHRALPLIELLEAAAGAQDYVMWDR</sequence>
<dbReference type="STRING" id="713585.THITH_06690"/>
<dbReference type="HOGENOM" id="CLU_146690_1_0_6"/>
<reference evidence="1 2" key="1">
    <citation type="submission" date="2013-12" db="EMBL/GenBank/DDBJ databases">
        <authorList>
            <consortium name="DOE Joint Genome Institute"/>
            <person name="Muyzer G."/>
            <person name="Huntemann M."/>
            <person name="Han J."/>
            <person name="Chen A."/>
            <person name="Kyrpides N."/>
            <person name="Mavromatis K."/>
            <person name="Markowitz V."/>
            <person name="Palaniappan K."/>
            <person name="Ivanova N."/>
            <person name="Schaumberg A."/>
            <person name="Pati A."/>
            <person name="Liolios K."/>
            <person name="Nordberg H.P."/>
            <person name="Cantor M.N."/>
            <person name="Hua S.X."/>
            <person name="Woyke T."/>
        </authorList>
    </citation>
    <scope>NUCLEOTIDE SEQUENCE [LARGE SCALE GENOMIC DNA]</scope>
    <source>
        <strain evidence="1 2">ARh 1</strain>
    </source>
</reference>
<keyword evidence="2" id="KW-1185">Reference proteome</keyword>
<proteinExistence type="predicted"/>
<dbReference type="Pfam" id="PF08895">
    <property type="entry name" value="DUF1840"/>
    <property type="match status" value="1"/>
</dbReference>
<dbReference type="EMBL" id="CP007029">
    <property type="protein sequence ID" value="AHE97991.1"/>
    <property type="molecule type" value="Genomic_DNA"/>
</dbReference>
<dbReference type="KEGG" id="tti:THITH_06690"/>
<protein>
    <recommendedName>
        <fullName evidence="3">DUF1840 domain-containing protein</fullName>
    </recommendedName>
</protein>
<organism evidence="1 2">
    <name type="scientific">Thioalkalivibrio paradoxus ARh 1</name>
    <dbReference type="NCBI Taxonomy" id="713585"/>
    <lineage>
        <taxon>Bacteria</taxon>
        <taxon>Pseudomonadati</taxon>
        <taxon>Pseudomonadota</taxon>
        <taxon>Gammaproteobacteria</taxon>
        <taxon>Chromatiales</taxon>
        <taxon>Ectothiorhodospiraceae</taxon>
        <taxon>Thioalkalivibrio</taxon>
    </lineage>
</organism>
<gene>
    <name evidence="1" type="ORF">THITH_06690</name>
</gene>